<feature type="non-terminal residue" evidence="1">
    <location>
        <position position="63"/>
    </location>
</feature>
<protein>
    <submittedName>
        <fullName evidence="1">Uncharacterized protein</fullName>
    </submittedName>
</protein>
<comment type="caution">
    <text evidence="1">The sequence shown here is derived from an EMBL/GenBank/DDBJ whole genome shotgun (WGS) entry which is preliminary data.</text>
</comment>
<evidence type="ECO:0000313" key="2">
    <source>
        <dbReference type="Proteomes" id="UP000738325"/>
    </source>
</evidence>
<organism evidence="1 2">
    <name type="scientific">Dissophora globulifera</name>
    <dbReference type="NCBI Taxonomy" id="979702"/>
    <lineage>
        <taxon>Eukaryota</taxon>
        <taxon>Fungi</taxon>
        <taxon>Fungi incertae sedis</taxon>
        <taxon>Mucoromycota</taxon>
        <taxon>Mortierellomycotina</taxon>
        <taxon>Mortierellomycetes</taxon>
        <taxon>Mortierellales</taxon>
        <taxon>Mortierellaceae</taxon>
        <taxon>Dissophora</taxon>
    </lineage>
</organism>
<evidence type="ECO:0000313" key="1">
    <source>
        <dbReference type="EMBL" id="KAG0317764.1"/>
    </source>
</evidence>
<dbReference type="Proteomes" id="UP000738325">
    <property type="component" value="Unassembled WGS sequence"/>
</dbReference>
<dbReference type="OrthoDB" id="2441076at2759"/>
<gene>
    <name evidence="1" type="ORF">BGZ99_006115</name>
</gene>
<reference evidence="1" key="1">
    <citation type="journal article" date="2020" name="Fungal Divers.">
        <title>Resolving the Mortierellaceae phylogeny through synthesis of multi-gene phylogenetics and phylogenomics.</title>
        <authorList>
            <person name="Vandepol N."/>
            <person name="Liber J."/>
            <person name="Desiro A."/>
            <person name="Na H."/>
            <person name="Kennedy M."/>
            <person name="Barry K."/>
            <person name="Grigoriev I.V."/>
            <person name="Miller A.N."/>
            <person name="O'Donnell K."/>
            <person name="Stajich J.E."/>
            <person name="Bonito G."/>
        </authorList>
    </citation>
    <scope>NUCLEOTIDE SEQUENCE</scope>
    <source>
        <strain evidence="1">REB-010B</strain>
    </source>
</reference>
<dbReference type="AlphaFoldDB" id="A0A9P6RD28"/>
<sequence length="63" mass="7423">MPLLLHAVPLTKGWLGTHYWKTSQPEDLPEELEYLSYQEFEDRLNSLNKVAHLTYPTLWPNVV</sequence>
<keyword evidence="2" id="KW-1185">Reference proteome</keyword>
<proteinExistence type="predicted"/>
<name>A0A9P6RD28_9FUNG</name>
<dbReference type="EMBL" id="JAAAIP010000407">
    <property type="protein sequence ID" value="KAG0317764.1"/>
    <property type="molecule type" value="Genomic_DNA"/>
</dbReference>
<accession>A0A9P6RD28</accession>